<accession>A0A8H4AN17</accession>
<dbReference type="Proteomes" id="UP000439903">
    <property type="component" value="Unassembled WGS sequence"/>
</dbReference>
<evidence type="ECO:0000313" key="1">
    <source>
        <dbReference type="EMBL" id="KAF0515126.1"/>
    </source>
</evidence>
<organism evidence="1 2">
    <name type="scientific">Gigaspora margarita</name>
    <dbReference type="NCBI Taxonomy" id="4874"/>
    <lineage>
        <taxon>Eukaryota</taxon>
        <taxon>Fungi</taxon>
        <taxon>Fungi incertae sedis</taxon>
        <taxon>Mucoromycota</taxon>
        <taxon>Glomeromycotina</taxon>
        <taxon>Glomeromycetes</taxon>
        <taxon>Diversisporales</taxon>
        <taxon>Gigasporaceae</taxon>
        <taxon>Gigaspora</taxon>
    </lineage>
</organism>
<name>A0A8H4AN17_GIGMA</name>
<dbReference type="OrthoDB" id="10639885at2759"/>
<reference evidence="1 2" key="1">
    <citation type="journal article" date="2019" name="Environ. Microbiol.">
        <title>At the nexus of three kingdoms: the genome of the mycorrhizal fungus Gigaspora margarita provides insights into plant, endobacterial and fungal interactions.</title>
        <authorList>
            <person name="Venice F."/>
            <person name="Ghignone S."/>
            <person name="Salvioli di Fossalunga A."/>
            <person name="Amselem J."/>
            <person name="Novero M."/>
            <person name="Xianan X."/>
            <person name="Sedzielewska Toro K."/>
            <person name="Morin E."/>
            <person name="Lipzen A."/>
            <person name="Grigoriev I.V."/>
            <person name="Henrissat B."/>
            <person name="Martin F.M."/>
            <person name="Bonfante P."/>
        </authorList>
    </citation>
    <scope>NUCLEOTIDE SEQUENCE [LARGE SCALE GENOMIC DNA]</scope>
    <source>
        <strain evidence="1 2">BEG34</strain>
    </source>
</reference>
<keyword evidence="2" id="KW-1185">Reference proteome</keyword>
<protein>
    <submittedName>
        <fullName evidence="1">Uncharacterized protein</fullName>
    </submittedName>
</protein>
<evidence type="ECO:0000313" key="2">
    <source>
        <dbReference type="Proteomes" id="UP000439903"/>
    </source>
</evidence>
<gene>
    <name evidence="1" type="ORF">F8M41_017374</name>
</gene>
<comment type="caution">
    <text evidence="1">The sequence shown here is derived from an EMBL/GenBank/DDBJ whole genome shotgun (WGS) entry which is preliminary data.</text>
</comment>
<sequence length="71" mass="8056">MEVAKVDYTSDTCVTHKSRIVDEKGKPFEWYMRSAEDGFATRQFDPGGPYDQNGVGLKTSVKVGRKRVTHF</sequence>
<dbReference type="EMBL" id="WTPW01000400">
    <property type="protein sequence ID" value="KAF0515126.1"/>
    <property type="molecule type" value="Genomic_DNA"/>
</dbReference>
<proteinExistence type="predicted"/>
<dbReference type="AlphaFoldDB" id="A0A8H4AN17"/>